<dbReference type="Pfam" id="PF13410">
    <property type="entry name" value="GST_C_2"/>
    <property type="match status" value="1"/>
</dbReference>
<evidence type="ECO:0000313" key="3">
    <source>
        <dbReference type="EMBL" id="XDT71618.1"/>
    </source>
</evidence>
<protein>
    <submittedName>
        <fullName evidence="3">Glutathione S-transferase family protein</fullName>
    </submittedName>
</protein>
<gene>
    <name evidence="3" type="ORF">AAIA72_12470</name>
</gene>
<accession>A0AB39UTM0</accession>
<dbReference type="SUPFAM" id="SSF47616">
    <property type="entry name" value="GST C-terminal domain-like"/>
    <property type="match status" value="1"/>
</dbReference>
<dbReference type="PROSITE" id="PS50404">
    <property type="entry name" value="GST_NTER"/>
    <property type="match status" value="1"/>
</dbReference>
<dbReference type="SUPFAM" id="SSF52833">
    <property type="entry name" value="Thioredoxin-like"/>
    <property type="match status" value="1"/>
</dbReference>
<dbReference type="InterPro" id="IPR036249">
    <property type="entry name" value="Thioredoxin-like_sf"/>
</dbReference>
<dbReference type="InterPro" id="IPR036282">
    <property type="entry name" value="Glutathione-S-Trfase_C_sf"/>
</dbReference>
<evidence type="ECO:0000259" key="2">
    <source>
        <dbReference type="PROSITE" id="PS50405"/>
    </source>
</evidence>
<evidence type="ECO:0000259" key="1">
    <source>
        <dbReference type="PROSITE" id="PS50404"/>
    </source>
</evidence>
<dbReference type="InterPro" id="IPR004045">
    <property type="entry name" value="Glutathione_S-Trfase_N"/>
</dbReference>
<dbReference type="EMBL" id="CP154858">
    <property type="protein sequence ID" value="XDT71618.1"/>
    <property type="molecule type" value="Genomic_DNA"/>
</dbReference>
<dbReference type="AlphaFoldDB" id="A0AB39UTM0"/>
<feature type="domain" description="GST N-terminal" evidence="1">
    <location>
        <begin position="2"/>
        <end position="81"/>
    </location>
</feature>
<organism evidence="3">
    <name type="scientific">Thermohahella caldifontis</name>
    <dbReference type="NCBI Taxonomy" id="3142973"/>
    <lineage>
        <taxon>Bacteria</taxon>
        <taxon>Pseudomonadati</taxon>
        <taxon>Pseudomonadota</taxon>
        <taxon>Gammaproteobacteria</taxon>
        <taxon>Oceanospirillales</taxon>
        <taxon>Hahellaceae</taxon>
        <taxon>Thermohahella</taxon>
    </lineage>
</organism>
<dbReference type="RefSeq" id="WP_369600645.1">
    <property type="nucleotide sequence ID" value="NZ_CP154858.1"/>
</dbReference>
<dbReference type="Gene3D" id="3.40.30.110">
    <property type="match status" value="1"/>
</dbReference>
<name>A0AB39UTM0_9GAMM</name>
<dbReference type="InterPro" id="IPR010987">
    <property type="entry name" value="Glutathione-S-Trfase_C-like"/>
</dbReference>
<proteinExistence type="predicted"/>
<reference evidence="3" key="1">
    <citation type="submission" date="2024-05" db="EMBL/GenBank/DDBJ databases">
        <title>Genome sequencing of novel strain.</title>
        <authorList>
            <person name="Ganbat D."/>
            <person name="Ganbat S."/>
            <person name="Lee S.-J."/>
        </authorList>
    </citation>
    <scope>NUCLEOTIDE SEQUENCE</scope>
    <source>
        <strain evidence="3">SMD15-11</strain>
    </source>
</reference>
<sequence>MADLILHHYPLSPYSEKVRAMLGYTNLHWYSVQTREMPPRPELAILAGGYRRIPVAQDGADIFCDTRIIGREIAVRSGHPELDVDQCDAAVQQAVARAEEVFFACVLSAGSLTLTRKALRTLSLLDLMRLVRDRMNMGKTASVRMVSPKKAPDMVKGWLAELERELGRAPFLFGATPNVADFAAYHGLWLIREGGKSFLRQYPKVMAWMDRIRAFGHGQVETLSAEAALDRAKAATPGPLKRQTGPTPGSVSACALHRPTTHRIPAKASSPAVRPGAGFWHGNTRASAPSTCISRVRVTGSRSSEAQRTTLLSVAPCDSHRWAR</sequence>
<dbReference type="PROSITE" id="PS50405">
    <property type="entry name" value="GST_CTER"/>
    <property type="match status" value="1"/>
</dbReference>
<dbReference type="CDD" id="cd00570">
    <property type="entry name" value="GST_N_family"/>
    <property type="match status" value="1"/>
</dbReference>
<dbReference type="Pfam" id="PF13417">
    <property type="entry name" value="GST_N_3"/>
    <property type="match status" value="1"/>
</dbReference>
<dbReference type="KEGG" id="tcd:AAIA72_12470"/>
<feature type="domain" description="GST C-terminal" evidence="2">
    <location>
        <begin position="89"/>
        <end position="236"/>
    </location>
</feature>